<dbReference type="Pfam" id="PF13645">
    <property type="entry name" value="YkuD_2"/>
    <property type="match status" value="1"/>
</dbReference>
<comment type="caution">
    <text evidence="1">The sequence shown here is derived from an EMBL/GenBank/DDBJ whole genome shotgun (WGS) entry which is preliminary data.</text>
</comment>
<reference evidence="1" key="1">
    <citation type="submission" date="2022-10" db="EMBL/GenBank/DDBJ databases">
        <title>Two novel species of Flavobacterium.</title>
        <authorList>
            <person name="Liu Q."/>
            <person name="Xin Y.-H."/>
        </authorList>
    </citation>
    <scope>NUCLEOTIDE SEQUENCE</scope>
    <source>
        <strain evidence="1">LS1R47</strain>
    </source>
</reference>
<name>A0A9X3C124_9FLAO</name>
<dbReference type="InterPro" id="IPR032676">
    <property type="entry name" value="YkuD_2"/>
</dbReference>
<accession>A0A9X3C124</accession>
<dbReference type="AlphaFoldDB" id="A0A9X3C124"/>
<dbReference type="EMBL" id="JAOZEV010000003">
    <property type="protein sequence ID" value="MCV9931781.1"/>
    <property type="molecule type" value="Genomic_DNA"/>
</dbReference>
<protein>
    <submittedName>
        <fullName evidence="1">Murein L,D-transpeptidase catalytic domain family protein</fullName>
    </submittedName>
</protein>
<proteinExistence type="predicted"/>
<dbReference type="PANTHER" id="PTHR38477">
    <property type="entry name" value="HYPOTHETICAL EXPORTED PROTEIN"/>
    <property type="match status" value="1"/>
</dbReference>
<organism evidence="1 2">
    <name type="scientific">Flavobacterium frigoritolerans</name>
    <dbReference type="NCBI Taxonomy" id="2987686"/>
    <lineage>
        <taxon>Bacteria</taxon>
        <taxon>Pseudomonadati</taxon>
        <taxon>Bacteroidota</taxon>
        <taxon>Flavobacteriia</taxon>
        <taxon>Flavobacteriales</taxon>
        <taxon>Flavobacteriaceae</taxon>
        <taxon>Flavobacterium</taxon>
    </lineage>
</organism>
<sequence>MKMFYLILFVWSGLFTTSKNTYQQESISDTDITRLNEQVRDLRTMISSSSKYNTKIAFLIDMKIKSGKNRFFVYDLVNNKILDEGLVAHGSGSETGIRGNLKFSNLPDSKATSLGRYSIEKAYKGVFGKAYRLLGLDQTNNNALKRAIVLHHYSAVPCEEQDYYISNSHGCPMVNEDFFKRIERIIDTSKSNIIMDIYY</sequence>
<keyword evidence="2" id="KW-1185">Reference proteome</keyword>
<dbReference type="PANTHER" id="PTHR38477:SF1">
    <property type="entry name" value="MUREIN L,D-TRANSPEPTIDASE CATALYTIC DOMAIN FAMILY PROTEIN"/>
    <property type="match status" value="1"/>
</dbReference>
<dbReference type="Proteomes" id="UP001151133">
    <property type="component" value="Unassembled WGS sequence"/>
</dbReference>
<evidence type="ECO:0000313" key="1">
    <source>
        <dbReference type="EMBL" id="MCV9931781.1"/>
    </source>
</evidence>
<dbReference type="RefSeq" id="WP_264286091.1">
    <property type="nucleotide sequence ID" value="NZ_JAOZEV010000003.1"/>
</dbReference>
<gene>
    <name evidence="1" type="ORF">OIU80_05750</name>
</gene>
<evidence type="ECO:0000313" key="2">
    <source>
        <dbReference type="Proteomes" id="UP001151133"/>
    </source>
</evidence>